<feature type="transmembrane region" description="Helical" evidence="1">
    <location>
        <begin position="182"/>
        <end position="199"/>
    </location>
</feature>
<evidence type="ECO:0000313" key="3">
    <source>
        <dbReference type="EMBL" id="GAA0721735.1"/>
    </source>
</evidence>
<dbReference type="PANTHER" id="PTHR36435:SF1">
    <property type="entry name" value="CAAX AMINO TERMINAL PROTEASE FAMILY PROTEIN"/>
    <property type="match status" value="1"/>
</dbReference>
<accession>A0ABP3U3K7</accession>
<dbReference type="GO" id="GO:0008237">
    <property type="term" value="F:metallopeptidase activity"/>
    <property type="evidence" value="ECO:0007669"/>
    <property type="project" value="UniProtKB-KW"/>
</dbReference>
<evidence type="ECO:0000256" key="1">
    <source>
        <dbReference type="SAM" id="Phobius"/>
    </source>
</evidence>
<comment type="caution">
    <text evidence="3">The sequence shown here is derived from an EMBL/GenBank/DDBJ whole genome shotgun (WGS) entry which is preliminary data.</text>
</comment>
<keyword evidence="1" id="KW-0472">Membrane</keyword>
<feature type="transmembrane region" description="Helical" evidence="1">
    <location>
        <begin position="205"/>
        <end position="225"/>
    </location>
</feature>
<evidence type="ECO:0000313" key="4">
    <source>
        <dbReference type="Proteomes" id="UP001501758"/>
    </source>
</evidence>
<dbReference type="Pfam" id="PF02517">
    <property type="entry name" value="Rce1-like"/>
    <property type="match status" value="1"/>
</dbReference>
<evidence type="ECO:0000259" key="2">
    <source>
        <dbReference type="Pfam" id="PF02517"/>
    </source>
</evidence>
<dbReference type="PANTHER" id="PTHR36435">
    <property type="entry name" value="SLR1288 PROTEIN"/>
    <property type="match status" value="1"/>
</dbReference>
<keyword evidence="1" id="KW-1133">Transmembrane helix</keyword>
<feature type="transmembrane region" description="Helical" evidence="1">
    <location>
        <begin position="269"/>
        <end position="289"/>
    </location>
</feature>
<dbReference type="InterPro" id="IPR003675">
    <property type="entry name" value="Rce1/LyrA-like_dom"/>
</dbReference>
<organism evidence="3 4">
    <name type="scientific">Aquimarina litoralis</name>
    <dbReference type="NCBI Taxonomy" id="584605"/>
    <lineage>
        <taxon>Bacteria</taxon>
        <taxon>Pseudomonadati</taxon>
        <taxon>Bacteroidota</taxon>
        <taxon>Flavobacteriia</taxon>
        <taxon>Flavobacteriales</taxon>
        <taxon>Flavobacteriaceae</taxon>
        <taxon>Aquimarina</taxon>
    </lineage>
</organism>
<keyword evidence="1" id="KW-0812">Transmembrane</keyword>
<gene>
    <name evidence="3" type="ORF">GCM10009430_23400</name>
</gene>
<feature type="transmembrane region" description="Helical" evidence="1">
    <location>
        <begin position="232"/>
        <end position="249"/>
    </location>
</feature>
<feature type="transmembrane region" description="Helical" evidence="1">
    <location>
        <begin position="141"/>
        <end position="161"/>
    </location>
</feature>
<keyword evidence="3" id="KW-0645">Protease</keyword>
<keyword evidence="3" id="KW-0378">Hydrolase</keyword>
<reference evidence="4" key="1">
    <citation type="journal article" date="2019" name="Int. J. Syst. Evol. Microbiol.">
        <title>The Global Catalogue of Microorganisms (GCM) 10K type strain sequencing project: providing services to taxonomists for standard genome sequencing and annotation.</title>
        <authorList>
            <consortium name="The Broad Institute Genomics Platform"/>
            <consortium name="The Broad Institute Genome Sequencing Center for Infectious Disease"/>
            <person name="Wu L."/>
            <person name="Ma J."/>
        </authorList>
    </citation>
    <scope>NUCLEOTIDE SEQUENCE [LARGE SCALE GENOMIC DNA]</scope>
    <source>
        <strain evidence="4">JCM 15974</strain>
    </source>
</reference>
<sequence>MYIEQALKPKNEWWNYLFGLLIIFIGWQLVGVIPLIGTAFVKASDLQEFEAAAQNNFLGLGIDKNLYLILIIFSFAMGLLALFFAAKQLNRQSIKELTTSRNKIDWARIRFSFFLVIGMSSILFLISYFTESEIYTWNFKAVPFLILFLVSVLLLPLQTSFEEYLFRGYLMQGLGVITKNKWFPLLFTSVIFGLLHGLNPEVAKLGNVMMVFYIGTGLLLGIMTLMDDGMELALGFHAANNILAAILVTTDWSALQTDALFIDTSEPSAGLDIILPVLIQYPIIIFIMAKKYKWSGWKEKLFGKVKSDIVLNQ</sequence>
<dbReference type="Proteomes" id="UP001501758">
    <property type="component" value="Unassembled WGS sequence"/>
</dbReference>
<proteinExistence type="predicted"/>
<dbReference type="EMBL" id="BAAAGE010000002">
    <property type="protein sequence ID" value="GAA0721735.1"/>
    <property type="molecule type" value="Genomic_DNA"/>
</dbReference>
<name>A0ABP3U3K7_9FLAO</name>
<keyword evidence="4" id="KW-1185">Reference proteome</keyword>
<feature type="transmembrane region" description="Helical" evidence="1">
    <location>
        <begin position="107"/>
        <end position="129"/>
    </location>
</feature>
<feature type="transmembrane region" description="Helical" evidence="1">
    <location>
        <begin position="16"/>
        <end position="41"/>
    </location>
</feature>
<keyword evidence="3" id="KW-0482">Metalloprotease</keyword>
<feature type="domain" description="CAAX prenyl protease 2/Lysostaphin resistance protein A-like" evidence="2">
    <location>
        <begin position="145"/>
        <end position="243"/>
    </location>
</feature>
<dbReference type="InterPro" id="IPR052710">
    <property type="entry name" value="CAAX_protease"/>
</dbReference>
<protein>
    <submittedName>
        <fullName evidence="3">CPBP family intramembrane metalloprotease</fullName>
    </submittedName>
</protein>
<dbReference type="RefSeq" id="WP_343912492.1">
    <property type="nucleotide sequence ID" value="NZ_BAAAGE010000002.1"/>
</dbReference>
<feature type="transmembrane region" description="Helical" evidence="1">
    <location>
        <begin position="66"/>
        <end position="86"/>
    </location>
</feature>